<feature type="signal peptide" evidence="1">
    <location>
        <begin position="1"/>
        <end position="19"/>
    </location>
</feature>
<gene>
    <name evidence="2" type="ORF">FSB76_08355</name>
</gene>
<reference evidence="2 3" key="1">
    <citation type="journal article" date="2013" name="J. Microbiol.">
        <title>Mucilaginibacter ginsenosidivorax sp. nov., with ginsenoside converting activity isolated from sediment.</title>
        <authorList>
            <person name="Kim J.K."/>
            <person name="Choi T.E."/>
            <person name="Liu Q.M."/>
            <person name="Park H.Y."/>
            <person name="Yi T.H."/>
            <person name="Yoon M.H."/>
            <person name="Kim S.C."/>
            <person name="Im W.T."/>
        </authorList>
    </citation>
    <scope>NUCLEOTIDE SEQUENCE [LARGE SCALE GENOMIC DNA]</scope>
    <source>
        <strain evidence="2 3">KHI28</strain>
    </source>
</reference>
<dbReference type="Proteomes" id="UP000321362">
    <property type="component" value="Chromosome"/>
</dbReference>
<keyword evidence="3" id="KW-1185">Reference proteome</keyword>
<proteinExistence type="predicted"/>
<organism evidence="2 3">
    <name type="scientific">Mucilaginibacter ginsenosidivorax</name>
    <dbReference type="NCBI Taxonomy" id="862126"/>
    <lineage>
        <taxon>Bacteria</taxon>
        <taxon>Pseudomonadati</taxon>
        <taxon>Bacteroidota</taxon>
        <taxon>Sphingobacteriia</taxon>
        <taxon>Sphingobacteriales</taxon>
        <taxon>Sphingobacteriaceae</taxon>
        <taxon>Mucilaginibacter</taxon>
    </lineage>
</organism>
<dbReference type="RefSeq" id="WP_147053140.1">
    <property type="nucleotide sequence ID" value="NZ_CP042437.1"/>
</dbReference>
<accession>A0A5B8VWL4</accession>
<evidence type="ECO:0008006" key="4">
    <source>
        <dbReference type="Google" id="ProtNLM"/>
    </source>
</evidence>
<sequence>MKKIQQFMALAGLMLLATACRFGGRHTTIIENADGRTVKIEYRGQTYFTEDGKAIKAISPHGSVSCSINSDDLVAENDNGKIVYEINGGGKQTNLDDYGKEFLARAVHEMIKRGHNNDR</sequence>
<evidence type="ECO:0000313" key="2">
    <source>
        <dbReference type="EMBL" id="QEC75957.1"/>
    </source>
</evidence>
<dbReference type="EMBL" id="CP042437">
    <property type="protein sequence ID" value="QEC75957.1"/>
    <property type="molecule type" value="Genomic_DNA"/>
</dbReference>
<evidence type="ECO:0000256" key="1">
    <source>
        <dbReference type="SAM" id="SignalP"/>
    </source>
</evidence>
<dbReference type="PROSITE" id="PS51257">
    <property type="entry name" value="PROKAR_LIPOPROTEIN"/>
    <property type="match status" value="1"/>
</dbReference>
<protein>
    <recommendedName>
        <fullName evidence="4">Lipoprotein</fullName>
    </recommendedName>
</protein>
<feature type="chain" id="PRO_5022720039" description="Lipoprotein" evidence="1">
    <location>
        <begin position="20"/>
        <end position="119"/>
    </location>
</feature>
<dbReference type="AlphaFoldDB" id="A0A5B8VWL4"/>
<dbReference type="OrthoDB" id="798464at2"/>
<keyword evidence="1" id="KW-0732">Signal</keyword>
<evidence type="ECO:0000313" key="3">
    <source>
        <dbReference type="Proteomes" id="UP000321362"/>
    </source>
</evidence>
<name>A0A5B8VWL4_9SPHI</name>
<dbReference type="KEGG" id="mgk:FSB76_08355"/>